<dbReference type="GO" id="GO:0046872">
    <property type="term" value="F:metal ion binding"/>
    <property type="evidence" value="ECO:0007669"/>
    <property type="project" value="UniProtKB-KW"/>
</dbReference>
<evidence type="ECO:0000256" key="11">
    <source>
        <dbReference type="ARBA" id="ARBA00048044"/>
    </source>
</evidence>
<feature type="transmembrane region" description="Helical" evidence="12">
    <location>
        <begin position="474"/>
        <end position="492"/>
    </location>
</feature>
<feature type="transmembrane region" description="Helical" evidence="12">
    <location>
        <begin position="278"/>
        <end position="297"/>
    </location>
</feature>
<dbReference type="GO" id="GO:0120547">
    <property type="term" value="F:heme A synthase activity"/>
    <property type="evidence" value="ECO:0007669"/>
    <property type="project" value="UniProtKB-EC"/>
</dbReference>
<protein>
    <submittedName>
        <fullName evidence="13">Cytochrome c oxidase assembly protein cox15</fullName>
    </submittedName>
</protein>
<evidence type="ECO:0000256" key="4">
    <source>
        <dbReference type="ARBA" id="ARBA00022723"/>
    </source>
</evidence>
<dbReference type="HAMAP" id="MF_01665">
    <property type="entry name" value="HemeA_synth_type2"/>
    <property type="match status" value="1"/>
</dbReference>
<feature type="transmembrane region" description="Helical" evidence="12">
    <location>
        <begin position="203"/>
        <end position="221"/>
    </location>
</feature>
<feature type="transmembrane region" description="Helical" evidence="12">
    <location>
        <begin position="406"/>
        <end position="424"/>
    </location>
</feature>
<feature type="transmembrane region" description="Helical" evidence="12">
    <location>
        <begin position="233"/>
        <end position="251"/>
    </location>
</feature>
<evidence type="ECO:0000256" key="12">
    <source>
        <dbReference type="SAM" id="Phobius"/>
    </source>
</evidence>
<feature type="transmembrane region" description="Helical" evidence="12">
    <location>
        <begin position="445"/>
        <end position="468"/>
    </location>
</feature>
<comment type="catalytic activity">
    <reaction evidence="11">
        <text>Fe(II)-heme o + 2 A + H2O = Fe(II)-heme a + 2 AH2</text>
        <dbReference type="Rhea" id="RHEA:63388"/>
        <dbReference type="ChEBI" id="CHEBI:13193"/>
        <dbReference type="ChEBI" id="CHEBI:15377"/>
        <dbReference type="ChEBI" id="CHEBI:17499"/>
        <dbReference type="ChEBI" id="CHEBI:60530"/>
        <dbReference type="ChEBI" id="CHEBI:61715"/>
        <dbReference type="EC" id="1.17.99.9"/>
    </reaction>
    <physiologicalReaction direction="left-to-right" evidence="11">
        <dbReference type="Rhea" id="RHEA:63389"/>
    </physiologicalReaction>
</comment>
<dbReference type="PANTHER" id="PTHR23289:SF2">
    <property type="entry name" value="CYTOCHROME C OXIDASE ASSEMBLY PROTEIN COX15 HOMOLOG"/>
    <property type="match status" value="1"/>
</dbReference>
<keyword evidence="7" id="KW-0408">Iron</keyword>
<evidence type="ECO:0000256" key="8">
    <source>
        <dbReference type="ARBA" id="ARBA00023133"/>
    </source>
</evidence>
<keyword evidence="14" id="KW-1185">Reference proteome</keyword>
<evidence type="ECO:0000256" key="5">
    <source>
        <dbReference type="ARBA" id="ARBA00022989"/>
    </source>
</evidence>
<dbReference type="EMBL" id="JAVRRJ010000011">
    <property type="protein sequence ID" value="KAK5080931.1"/>
    <property type="molecule type" value="Genomic_DNA"/>
</dbReference>
<dbReference type="PANTHER" id="PTHR23289">
    <property type="entry name" value="CYTOCHROME C OXIDASE ASSEMBLY PROTEIN COX15"/>
    <property type="match status" value="1"/>
</dbReference>
<dbReference type="Pfam" id="PF02628">
    <property type="entry name" value="COX15-CtaA"/>
    <property type="match status" value="1"/>
</dbReference>
<dbReference type="GO" id="GO:0016653">
    <property type="term" value="F:oxidoreductase activity, acting on NAD(P)H, heme protein as acceptor"/>
    <property type="evidence" value="ECO:0007669"/>
    <property type="project" value="TreeGrafter"/>
</dbReference>
<dbReference type="Proteomes" id="UP001309876">
    <property type="component" value="Unassembled WGS sequence"/>
</dbReference>
<comment type="caution">
    <text evidence="13">The sequence shown here is derived from an EMBL/GenBank/DDBJ whole genome shotgun (WGS) entry which is preliminary data.</text>
</comment>
<dbReference type="InterPro" id="IPR023754">
    <property type="entry name" value="HemeA_Synthase_type2"/>
</dbReference>
<keyword evidence="8" id="KW-0350">Heme biosynthesis</keyword>
<dbReference type="GO" id="GO:0006784">
    <property type="term" value="P:heme A biosynthetic process"/>
    <property type="evidence" value="ECO:0007669"/>
    <property type="project" value="InterPro"/>
</dbReference>
<keyword evidence="6" id="KW-0560">Oxidoreductase</keyword>
<keyword evidence="4" id="KW-0479">Metal-binding</keyword>
<feature type="transmembrane region" description="Helical" evidence="12">
    <location>
        <begin position="330"/>
        <end position="358"/>
    </location>
</feature>
<gene>
    <name evidence="13" type="primary">COX15_2</name>
    <name evidence="13" type="ORF">LTR05_008247</name>
</gene>
<evidence type="ECO:0000256" key="10">
    <source>
        <dbReference type="ARBA" id="ARBA00044501"/>
    </source>
</evidence>
<name>A0AAN7STB6_9EURO</name>
<keyword evidence="3 12" id="KW-0812">Transmembrane</keyword>
<evidence type="ECO:0000256" key="7">
    <source>
        <dbReference type="ARBA" id="ARBA00023004"/>
    </source>
</evidence>
<keyword evidence="9 12" id="KW-0472">Membrane</keyword>
<comment type="subcellular location">
    <subcellularLocation>
        <location evidence="2">Membrane</location>
        <topology evidence="2">Multi-pass membrane protein</topology>
    </subcellularLocation>
</comment>
<evidence type="ECO:0000256" key="6">
    <source>
        <dbReference type="ARBA" id="ARBA00023002"/>
    </source>
</evidence>
<evidence type="ECO:0000313" key="13">
    <source>
        <dbReference type="EMBL" id="KAK5080931.1"/>
    </source>
</evidence>
<dbReference type="GO" id="GO:0005743">
    <property type="term" value="C:mitochondrial inner membrane"/>
    <property type="evidence" value="ECO:0007669"/>
    <property type="project" value="TreeGrafter"/>
</dbReference>
<keyword evidence="5 12" id="KW-1133">Transmembrane helix</keyword>
<reference evidence="13 14" key="1">
    <citation type="submission" date="2023-08" db="EMBL/GenBank/DDBJ databases">
        <title>Black Yeasts Isolated from many extreme environments.</title>
        <authorList>
            <person name="Coleine C."/>
            <person name="Stajich J.E."/>
            <person name="Selbmann L."/>
        </authorList>
    </citation>
    <scope>NUCLEOTIDE SEQUENCE [LARGE SCALE GENOMIC DNA]</scope>
    <source>
        <strain evidence="13 14">CCFEE 5910</strain>
    </source>
</reference>
<organism evidence="13 14">
    <name type="scientific">Lithohypha guttulata</name>
    <dbReference type="NCBI Taxonomy" id="1690604"/>
    <lineage>
        <taxon>Eukaryota</taxon>
        <taxon>Fungi</taxon>
        <taxon>Dikarya</taxon>
        <taxon>Ascomycota</taxon>
        <taxon>Pezizomycotina</taxon>
        <taxon>Eurotiomycetes</taxon>
        <taxon>Chaetothyriomycetidae</taxon>
        <taxon>Chaetothyriales</taxon>
        <taxon>Trichomeriaceae</taxon>
        <taxon>Lithohypha</taxon>
    </lineage>
</organism>
<evidence type="ECO:0000256" key="9">
    <source>
        <dbReference type="ARBA" id="ARBA00023136"/>
    </source>
</evidence>
<evidence type="ECO:0000256" key="2">
    <source>
        <dbReference type="ARBA" id="ARBA00004141"/>
    </source>
</evidence>
<sequence length="587" mass="65622">MAFSSSAFQQALYNAAPRLSKRFFSCQAHTRSSSLRHVLPVAPLSRSYRSNCSTRPAHVFRQHIQRQFRGFRSSAHQRQAVQQIEQVLEKESSTNADILSQSTKNKRSGWPDSSSNTVAYWLLASAASVFGIVVFGGLTRLTESGLSITEWRPVTGSLPPMSQSDWESEYEKYRKSPEFLVLNSKMTLEEFKSIYWMEWIHRIWGRVVGVTFLLPGIYFVARGRVSRNMTKKITGIAGLIGFQGFIGWWMVKSGLKDEFLVPGERAGRDVPRVSQYRLATHLGTAFIAYLSMLWCGLDILRTNRLLRQNVDKSASDLFALRHPGLRSFKIAVAALLGLTFTTAMSGALVAGLDAGLIYNEFPYMGLGLTPPRSELFDKFYLRERDTEKDLWWRNMLENPSLVQLDHRILATTTFTAVHALYFWTKFSPALKSMLPRAAMRGVHGVLGFVWLQVILGISTLIYMVPIPLASAHQAGALALLSYVTVLGSRIWVPKAAVEILRKRAGAVGTKYNFPAVERIKPNYGAAEGAPVLQASMASAVVAAAGSLAVAGNVDRAKVEQQRMKLGREQMDFLQWQARKTLHSSMRS</sequence>
<dbReference type="AlphaFoldDB" id="A0AAN7STB6"/>
<proteinExistence type="inferred from homology"/>
<feature type="transmembrane region" description="Helical" evidence="12">
    <location>
        <begin position="118"/>
        <end position="138"/>
    </location>
</feature>
<comment type="cofactor">
    <cofactor evidence="1">
        <name>heme b</name>
        <dbReference type="ChEBI" id="CHEBI:60344"/>
    </cofactor>
</comment>
<comment type="pathway">
    <text evidence="10">Porphyrin-containing compound metabolism; heme A biosynthesis; heme A from heme O: step 1/1.</text>
</comment>
<accession>A0AAN7STB6</accession>
<dbReference type="InterPro" id="IPR003780">
    <property type="entry name" value="COX15/CtaA_fam"/>
</dbReference>
<evidence type="ECO:0000256" key="1">
    <source>
        <dbReference type="ARBA" id="ARBA00001970"/>
    </source>
</evidence>
<evidence type="ECO:0000256" key="3">
    <source>
        <dbReference type="ARBA" id="ARBA00022692"/>
    </source>
</evidence>
<evidence type="ECO:0000313" key="14">
    <source>
        <dbReference type="Proteomes" id="UP001309876"/>
    </source>
</evidence>